<name>A0A4Q1RLB0_9FIRM</name>
<dbReference type="OrthoDB" id="9785929at2"/>
<dbReference type="GO" id="GO:0005737">
    <property type="term" value="C:cytoplasm"/>
    <property type="evidence" value="ECO:0007669"/>
    <property type="project" value="TreeGrafter"/>
</dbReference>
<protein>
    <recommendedName>
        <fullName evidence="2">DNA-3-methyladenine glycosylase II</fullName>
        <ecNumber evidence="2">3.2.2.21</ecNumber>
    </recommendedName>
</protein>
<gene>
    <name evidence="6" type="ORF">ETP43_02765</name>
</gene>
<keyword evidence="7" id="KW-1185">Reference proteome</keyword>
<dbReference type="Proteomes" id="UP000290106">
    <property type="component" value="Unassembled WGS sequence"/>
</dbReference>
<evidence type="ECO:0000256" key="4">
    <source>
        <dbReference type="ARBA" id="ARBA00023204"/>
    </source>
</evidence>
<feature type="domain" description="HhH-GPD" evidence="5">
    <location>
        <begin position="47"/>
        <end position="201"/>
    </location>
</feature>
<evidence type="ECO:0000259" key="5">
    <source>
        <dbReference type="SMART" id="SM00478"/>
    </source>
</evidence>
<evidence type="ECO:0000256" key="1">
    <source>
        <dbReference type="ARBA" id="ARBA00000086"/>
    </source>
</evidence>
<dbReference type="Gene3D" id="1.10.340.30">
    <property type="entry name" value="Hypothetical protein, domain 2"/>
    <property type="match status" value="1"/>
</dbReference>
<evidence type="ECO:0000313" key="6">
    <source>
        <dbReference type="EMBL" id="RXS76637.1"/>
    </source>
</evidence>
<dbReference type="GO" id="GO:0032993">
    <property type="term" value="C:protein-DNA complex"/>
    <property type="evidence" value="ECO:0007669"/>
    <property type="project" value="TreeGrafter"/>
</dbReference>
<dbReference type="RefSeq" id="WP_118316826.1">
    <property type="nucleotide sequence ID" value="NZ_JBGKFY010000002.1"/>
</dbReference>
<sequence>MFFQYGEKEIIYLKQKDKRLAEVIDKIGKIEREVDSDLFSSVVHHIIGQQISTKAQATIWQRMQDNLGVVNADTVLAAGINHLQSFGMTFKKAEYITDFAVKVQNGAFDLEGIWDKTDDEAIEELSSLKGIGVWTAEMILLFCMQRPNVFSYGDLAVLRGMRMVYHHRKIDRKLFEKYRRRLSPYCSVASLYFWVVAGGAIPEMKDYAPKKENKKNERAREIASNSKQE</sequence>
<evidence type="ECO:0000313" key="7">
    <source>
        <dbReference type="Proteomes" id="UP000290106"/>
    </source>
</evidence>
<dbReference type="Pfam" id="PF00730">
    <property type="entry name" value="HhH-GPD"/>
    <property type="match status" value="1"/>
</dbReference>
<dbReference type="GO" id="GO:0043916">
    <property type="term" value="F:DNA-7-methylguanine glycosylase activity"/>
    <property type="evidence" value="ECO:0007669"/>
    <property type="project" value="TreeGrafter"/>
</dbReference>
<dbReference type="InterPro" id="IPR011257">
    <property type="entry name" value="DNA_glycosylase"/>
</dbReference>
<organism evidence="6 7">
    <name type="scientific">Blautia faecicola</name>
    <dbReference type="NCBI Taxonomy" id="2509240"/>
    <lineage>
        <taxon>Bacteria</taxon>
        <taxon>Bacillati</taxon>
        <taxon>Bacillota</taxon>
        <taxon>Clostridia</taxon>
        <taxon>Lachnospirales</taxon>
        <taxon>Lachnospiraceae</taxon>
        <taxon>Blautia</taxon>
    </lineage>
</organism>
<comment type="catalytic activity">
    <reaction evidence="1">
        <text>Hydrolysis of alkylated DNA, releasing 3-methyladenine, 3-methylguanine, 7-methylguanine and 7-methyladenine.</text>
        <dbReference type="EC" id="3.2.2.21"/>
    </reaction>
</comment>
<dbReference type="EMBL" id="SDKC01000001">
    <property type="protein sequence ID" value="RXS76637.1"/>
    <property type="molecule type" value="Genomic_DNA"/>
</dbReference>
<dbReference type="SMART" id="SM00478">
    <property type="entry name" value="ENDO3c"/>
    <property type="match status" value="1"/>
</dbReference>
<accession>A0A4Q1RLB0</accession>
<dbReference type="SUPFAM" id="SSF48150">
    <property type="entry name" value="DNA-glycosylase"/>
    <property type="match status" value="1"/>
</dbReference>
<dbReference type="PANTHER" id="PTHR43003:SF5">
    <property type="entry name" value="DNA-3-METHYLADENINE GLYCOSYLASE"/>
    <property type="match status" value="1"/>
</dbReference>
<dbReference type="InterPro" id="IPR051912">
    <property type="entry name" value="Alkylbase_DNA_Glycosylase/TA"/>
</dbReference>
<comment type="caution">
    <text evidence="6">The sequence shown here is derived from an EMBL/GenBank/DDBJ whole genome shotgun (WGS) entry which is preliminary data.</text>
</comment>
<dbReference type="EC" id="3.2.2.21" evidence="2"/>
<dbReference type="GO" id="GO:0032131">
    <property type="term" value="F:alkylated DNA binding"/>
    <property type="evidence" value="ECO:0007669"/>
    <property type="project" value="TreeGrafter"/>
</dbReference>
<keyword evidence="3" id="KW-0227">DNA damage</keyword>
<evidence type="ECO:0000256" key="2">
    <source>
        <dbReference type="ARBA" id="ARBA00012000"/>
    </source>
</evidence>
<dbReference type="GO" id="GO:0006307">
    <property type="term" value="P:DNA alkylation repair"/>
    <property type="evidence" value="ECO:0007669"/>
    <property type="project" value="TreeGrafter"/>
</dbReference>
<proteinExistence type="predicted"/>
<reference evidence="6 7" key="1">
    <citation type="submission" date="2019-01" db="EMBL/GenBank/DDBJ databases">
        <title>Blautia sp. nov. KGMB01111 isolated human feces.</title>
        <authorList>
            <person name="Park J.-E."/>
            <person name="Kim J.-S."/>
            <person name="Park S.-H."/>
        </authorList>
    </citation>
    <scope>NUCLEOTIDE SEQUENCE [LARGE SCALE GENOMIC DNA]</scope>
    <source>
        <strain evidence="6 7">KGMB01111</strain>
    </source>
</reference>
<dbReference type="Gene3D" id="1.10.1670.40">
    <property type="match status" value="1"/>
</dbReference>
<dbReference type="CDD" id="cd00056">
    <property type="entry name" value="ENDO3c"/>
    <property type="match status" value="1"/>
</dbReference>
<dbReference type="GO" id="GO:0006285">
    <property type="term" value="P:base-excision repair, AP site formation"/>
    <property type="evidence" value="ECO:0007669"/>
    <property type="project" value="TreeGrafter"/>
</dbReference>
<dbReference type="AlphaFoldDB" id="A0A4Q1RLB0"/>
<dbReference type="PANTHER" id="PTHR43003">
    <property type="entry name" value="DNA-3-METHYLADENINE GLYCOSYLASE"/>
    <property type="match status" value="1"/>
</dbReference>
<keyword evidence="4" id="KW-0234">DNA repair</keyword>
<dbReference type="GO" id="GO:0008725">
    <property type="term" value="F:DNA-3-methyladenine glycosylase activity"/>
    <property type="evidence" value="ECO:0007669"/>
    <property type="project" value="TreeGrafter"/>
</dbReference>
<evidence type="ECO:0000256" key="3">
    <source>
        <dbReference type="ARBA" id="ARBA00022763"/>
    </source>
</evidence>
<dbReference type="InterPro" id="IPR003265">
    <property type="entry name" value="HhH-GPD_domain"/>
</dbReference>